<evidence type="ECO:0000256" key="3">
    <source>
        <dbReference type="ARBA" id="ARBA00022574"/>
    </source>
</evidence>
<dbReference type="GO" id="GO:0030488">
    <property type="term" value="P:tRNA methylation"/>
    <property type="evidence" value="ECO:0007669"/>
    <property type="project" value="TreeGrafter"/>
</dbReference>
<dbReference type="SUPFAM" id="SSF50978">
    <property type="entry name" value="WD40 repeat-like"/>
    <property type="match status" value="1"/>
</dbReference>
<sequence length="591" mass="65236">MSVFSNSPIVALSWIANDMIVFAVGSNFYSYNLSNDNIRTVASFSPTQSVSGIIHRQNLVNCNCVENSDALGCDGLDGKLIIVFGNHLCKILALSDNCDIKSLHDLPTADYICGVSLPKKTSEYFLLTVSINGSVNVYGFSDLKFQSFYLLTTFSATNSSMLYCTKFADCIDTNDKSLLFVGGTSNRIYVWSFKGEAPFQMIALSDFGVQKGIIFSVDIFQPPHSESCLIASAAEDRSVVVWFSSLDSIHPLHLSPFRKWGILYRLDASCSDNPTSSLLFEARIWCVHMNGYGIVTAGEDCSIVFYPWSNSPTDRLKPILLKSVHRGRSIWCLDTLISNGTEMKIVSGGNDGGLFVNEIDFDSTNESFLRPVISAKPKINIPKTKQSSSLVKHKFPSDVIFPNSRFISDVCALFPYAGSGVEILSSSPRNVFIGPEGKVFTILESGDLSLLRLSDDDTVELTVVQPMVSSGLSKRLNKDAQYIQDDGIHLRQNGLFPGYCVSGVHRQSGQFALGGRWGCLGIYEIEPGEGKVLCRDLVNLPPFQRITHLQWISERELVVGIYPHLTVHYVTFVITLVIVDIKTFFGSDMCV</sequence>
<keyword evidence="4" id="KW-0819">tRNA processing</keyword>
<evidence type="ECO:0000313" key="7">
    <source>
        <dbReference type="Proteomes" id="UP000274504"/>
    </source>
</evidence>
<dbReference type="InterPro" id="IPR015943">
    <property type="entry name" value="WD40/YVTN_repeat-like_dom_sf"/>
</dbReference>
<proteinExistence type="predicted"/>
<gene>
    <name evidence="6" type="ORF">HDID_LOCUS3042</name>
</gene>
<evidence type="ECO:0000256" key="4">
    <source>
        <dbReference type="ARBA" id="ARBA00022694"/>
    </source>
</evidence>
<dbReference type="InterPro" id="IPR051973">
    <property type="entry name" value="tRNA_Anticodon_Mtase-Reg"/>
</dbReference>
<keyword evidence="3" id="KW-0853">WD repeat</keyword>
<organism evidence="8">
    <name type="scientific">Hymenolepis diminuta</name>
    <name type="common">Rat tapeworm</name>
    <dbReference type="NCBI Taxonomy" id="6216"/>
    <lineage>
        <taxon>Eukaryota</taxon>
        <taxon>Metazoa</taxon>
        <taxon>Spiralia</taxon>
        <taxon>Lophotrochozoa</taxon>
        <taxon>Platyhelminthes</taxon>
        <taxon>Cestoda</taxon>
        <taxon>Eucestoda</taxon>
        <taxon>Cyclophyllidea</taxon>
        <taxon>Hymenolepididae</taxon>
        <taxon>Hymenolepis</taxon>
    </lineage>
</organism>
<dbReference type="InterPro" id="IPR036322">
    <property type="entry name" value="WD40_repeat_dom_sf"/>
</dbReference>
<name>A0A0R3SE68_HYMDI</name>
<dbReference type="AlphaFoldDB" id="A0A0R3SE68"/>
<evidence type="ECO:0000256" key="5">
    <source>
        <dbReference type="ARBA" id="ARBA00022737"/>
    </source>
</evidence>
<keyword evidence="2" id="KW-0963">Cytoplasm</keyword>
<evidence type="ECO:0000256" key="2">
    <source>
        <dbReference type="ARBA" id="ARBA00022490"/>
    </source>
</evidence>
<evidence type="ECO:0000256" key="1">
    <source>
        <dbReference type="ARBA" id="ARBA00004496"/>
    </source>
</evidence>
<accession>A0A0R3SE68</accession>
<reference evidence="8" key="1">
    <citation type="submission" date="2017-02" db="UniProtKB">
        <authorList>
            <consortium name="WormBaseParasite"/>
        </authorList>
    </citation>
    <scope>IDENTIFICATION</scope>
</reference>
<comment type="subcellular location">
    <subcellularLocation>
        <location evidence="1">Cytoplasm</location>
    </subcellularLocation>
</comment>
<protein>
    <submittedName>
        <fullName evidence="8">WD_REPEATS_REGION domain-containing protein</fullName>
    </submittedName>
</protein>
<dbReference type="OrthoDB" id="5594999at2759"/>
<reference evidence="6 7" key="2">
    <citation type="submission" date="2018-11" db="EMBL/GenBank/DDBJ databases">
        <authorList>
            <consortium name="Pathogen Informatics"/>
        </authorList>
    </citation>
    <scope>NUCLEOTIDE SEQUENCE [LARGE SCALE GENOMIC DNA]</scope>
</reference>
<dbReference type="WBParaSite" id="HDID_0000304401-mRNA-1">
    <property type="protein sequence ID" value="HDID_0000304401-mRNA-1"/>
    <property type="gene ID" value="HDID_0000304401"/>
</dbReference>
<evidence type="ECO:0000313" key="6">
    <source>
        <dbReference type="EMBL" id="VDL26500.1"/>
    </source>
</evidence>
<dbReference type="PANTHER" id="PTHR14344">
    <property type="entry name" value="WD REPEAT PROTEIN"/>
    <property type="match status" value="1"/>
</dbReference>
<dbReference type="Gene3D" id="2.130.10.10">
    <property type="entry name" value="YVTN repeat-like/Quinoprotein amine dehydrogenase"/>
    <property type="match status" value="1"/>
</dbReference>
<dbReference type="Proteomes" id="UP000274504">
    <property type="component" value="Unassembled WGS sequence"/>
</dbReference>
<dbReference type="GO" id="GO:0005737">
    <property type="term" value="C:cytoplasm"/>
    <property type="evidence" value="ECO:0007669"/>
    <property type="project" value="UniProtKB-SubCell"/>
</dbReference>
<dbReference type="EMBL" id="UYSG01000853">
    <property type="protein sequence ID" value="VDL26500.1"/>
    <property type="molecule type" value="Genomic_DNA"/>
</dbReference>
<dbReference type="PANTHER" id="PTHR14344:SF3">
    <property type="entry name" value="WD REPEAT-CONTAINING PROTEIN 6"/>
    <property type="match status" value="1"/>
</dbReference>
<evidence type="ECO:0000313" key="8">
    <source>
        <dbReference type="WBParaSite" id="HDID_0000304401-mRNA-1"/>
    </source>
</evidence>
<keyword evidence="5" id="KW-0677">Repeat</keyword>